<evidence type="ECO:0000313" key="1">
    <source>
        <dbReference type="EMBL" id="KRZ16541.1"/>
    </source>
</evidence>
<proteinExistence type="predicted"/>
<keyword evidence="2" id="KW-1185">Reference proteome</keyword>
<name>A0A0V1I119_TRIPS</name>
<comment type="caution">
    <text evidence="1">The sequence shown here is derived from an EMBL/GenBank/DDBJ whole genome shotgun (WGS) entry which is preliminary data.</text>
</comment>
<dbReference type="AlphaFoldDB" id="A0A0V1I119"/>
<accession>A0A0V1I119</accession>
<protein>
    <submittedName>
        <fullName evidence="1">Uncharacterized protein</fullName>
    </submittedName>
</protein>
<gene>
    <name evidence="1" type="ORF">T4B_1194</name>
</gene>
<organism evidence="1 2">
    <name type="scientific">Trichinella pseudospiralis</name>
    <name type="common">Parasitic roundworm</name>
    <dbReference type="NCBI Taxonomy" id="6337"/>
    <lineage>
        <taxon>Eukaryota</taxon>
        <taxon>Metazoa</taxon>
        <taxon>Ecdysozoa</taxon>
        <taxon>Nematoda</taxon>
        <taxon>Enoplea</taxon>
        <taxon>Dorylaimia</taxon>
        <taxon>Trichinellida</taxon>
        <taxon>Trichinellidae</taxon>
        <taxon>Trichinella</taxon>
    </lineage>
</organism>
<dbReference type="EMBL" id="JYDS01000300">
    <property type="protein sequence ID" value="KRZ16541.1"/>
    <property type="molecule type" value="Genomic_DNA"/>
</dbReference>
<sequence>MDIAIVILLDKQVEYLRNCFAINLVRVFDFHLSPSSVILDQKIYRNVTQRRGQVGDESSIHRSLNTIQVAPTEPHCSLAFFSLSSCFPFSSTLAVSSLLSELSPLLAV</sequence>
<evidence type="ECO:0000313" key="2">
    <source>
        <dbReference type="Proteomes" id="UP000054805"/>
    </source>
</evidence>
<reference evidence="1 2" key="1">
    <citation type="submission" date="2015-01" db="EMBL/GenBank/DDBJ databases">
        <title>Evolution of Trichinella species and genotypes.</title>
        <authorList>
            <person name="Korhonen P.K."/>
            <person name="Edoardo P."/>
            <person name="Giuseppe L.R."/>
            <person name="Gasser R.B."/>
        </authorList>
    </citation>
    <scope>NUCLEOTIDE SEQUENCE [LARGE SCALE GENOMIC DNA]</scope>
    <source>
        <strain evidence="1">ISS588</strain>
    </source>
</reference>
<dbReference type="Proteomes" id="UP000054805">
    <property type="component" value="Unassembled WGS sequence"/>
</dbReference>